<proteinExistence type="predicted"/>
<dbReference type="Gene3D" id="3.40.50.1820">
    <property type="entry name" value="alpha/beta hydrolase"/>
    <property type="match status" value="2"/>
</dbReference>
<evidence type="ECO:0000313" key="2">
    <source>
        <dbReference type="EMBL" id="KAH6691680.1"/>
    </source>
</evidence>
<dbReference type="Proteomes" id="UP000770015">
    <property type="component" value="Unassembled WGS sequence"/>
</dbReference>
<dbReference type="InterPro" id="IPR013094">
    <property type="entry name" value="AB_hydrolase_3"/>
</dbReference>
<evidence type="ECO:0000313" key="3">
    <source>
        <dbReference type="Proteomes" id="UP000770015"/>
    </source>
</evidence>
<feature type="domain" description="Alpha/beta hydrolase fold-3" evidence="1">
    <location>
        <begin position="89"/>
        <end position="276"/>
    </location>
</feature>
<organism evidence="2 3">
    <name type="scientific">Plectosphaerella plurivora</name>
    <dbReference type="NCBI Taxonomy" id="936078"/>
    <lineage>
        <taxon>Eukaryota</taxon>
        <taxon>Fungi</taxon>
        <taxon>Dikarya</taxon>
        <taxon>Ascomycota</taxon>
        <taxon>Pezizomycotina</taxon>
        <taxon>Sordariomycetes</taxon>
        <taxon>Hypocreomycetidae</taxon>
        <taxon>Glomerellales</taxon>
        <taxon>Plectosphaerellaceae</taxon>
        <taxon>Plectosphaerella</taxon>
    </lineage>
</organism>
<reference evidence="2" key="1">
    <citation type="journal article" date="2021" name="Nat. Commun.">
        <title>Genetic determinants of endophytism in the Arabidopsis root mycobiome.</title>
        <authorList>
            <person name="Mesny F."/>
            <person name="Miyauchi S."/>
            <person name="Thiergart T."/>
            <person name="Pickel B."/>
            <person name="Atanasova L."/>
            <person name="Karlsson M."/>
            <person name="Huettel B."/>
            <person name="Barry K.W."/>
            <person name="Haridas S."/>
            <person name="Chen C."/>
            <person name="Bauer D."/>
            <person name="Andreopoulos W."/>
            <person name="Pangilinan J."/>
            <person name="LaButti K."/>
            <person name="Riley R."/>
            <person name="Lipzen A."/>
            <person name="Clum A."/>
            <person name="Drula E."/>
            <person name="Henrissat B."/>
            <person name="Kohler A."/>
            <person name="Grigoriev I.V."/>
            <person name="Martin F.M."/>
            <person name="Hacquard S."/>
        </authorList>
    </citation>
    <scope>NUCLEOTIDE SEQUENCE</scope>
    <source>
        <strain evidence="2">MPI-SDFR-AT-0117</strain>
    </source>
</reference>
<dbReference type="SUPFAM" id="SSF53474">
    <property type="entry name" value="alpha/beta-Hydrolases"/>
    <property type="match status" value="1"/>
</dbReference>
<keyword evidence="3" id="KW-1185">Reference proteome</keyword>
<name>A0A9P8VHC3_9PEZI</name>
<dbReference type="AlphaFoldDB" id="A0A9P8VHC3"/>
<evidence type="ECO:0000259" key="1">
    <source>
        <dbReference type="Pfam" id="PF07859"/>
    </source>
</evidence>
<gene>
    <name evidence="2" type="ORF">F5X68DRAFT_252753</name>
</gene>
<protein>
    <submittedName>
        <fullName evidence="2">Alpha/Beta hydrolase protein</fullName>
    </submittedName>
</protein>
<keyword evidence="2" id="KW-0378">Hydrolase</keyword>
<dbReference type="Pfam" id="PF07859">
    <property type="entry name" value="Abhydrolase_3"/>
    <property type="match status" value="1"/>
</dbReference>
<sequence length="287" mass="31931">MPFNLDPEFAAAFASPVRPDESRPAAAVGDIQSRRKGFADKFTPLLATQFPRDPRISTKDYFTKSLDGHDVLFRWCSKPDCTPDSAIIFIHSGGLILANVSTFDGIIEEYVDKSGHRYLKALEDVYAGLEWLHEHAPQLGVNPDASAFTVRAQVEVSLRRSREKQGPRIAKQVLIYPMLDDRVIKANPLIAPYLAWSAADNETGWDAYLGIKRGGKDVLATVVPARLEDPAGLPPLYVEVGELDLFRDQVLAYVRKYLESGVSVMLHLLPGVPHGFEWFAPRSNLET</sequence>
<dbReference type="GO" id="GO:0016787">
    <property type="term" value="F:hydrolase activity"/>
    <property type="evidence" value="ECO:0007669"/>
    <property type="project" value="UniProtKB-KW"/>
</dbReference>
<dbReference type="EMBL" id="JAGSXJ010000005">
    <property type="protein sequence ID" value="KAH6691680.1"/>
    <property type="molecule type" value="Genomic_DNA"/>
</dbReference>
<accession>A0A9P8VHC3</accession>
<comment type="caution">
    <text evidence="2">The sequence shown here is derived from an EMBL/GenBank/DDBJ whole genome shotgun (WGS) entry which is preliminary data.</text>
</comment>
<dbReference type="InterPro" id="IPR029058">
    <property type="entry name" value="AB_hydrolase_fold"/>
</dbReference>
<dbReference type="OrthoDB" id="408631at2759"/>